<keyword evidence="1" id="KW-0812">Transmembrane</keyword>
<dbReference type="AlphaFoldDB" id="A0A239KH63"/>
<protein>
    <submittedName>
        <fullName evidence="2">Uncharacterized protein</fullName>
    </submittedName>
</protein>
<name>A0A239KH63_EKHLU</name>
<keyword evidence="1" id="KW-0472">Membrane</keyword>
<evidence type="ECO:0000313" key="3">
    <source>
        <dbReference type="Proteomes" id="UP000198393"/>
    </source>
</evidence>
<gene>
    <name evidence="2" type="ORF">SAMN05421640_2628</name>
</gene>
<dbReference type="RefSeq" id="WP_089357322.1">
    <property type="nucleotide sequence ID" value="NZ_FZPD01000004.1"/>
</dbReference>
<keyword evidence="3" id="KW-1185">Reference proteome</keyword>
<evidence type="ECO:0000313" key="2">
    <source>
        <dbReference type="EMBL" id="SNT16959.1"/>
    </source>
</evidence>
<dbReference type="EMBL" id="FZPD01000004">
    <property type="protein sequence ID" value="SNT16959.1"/>
    <property type="molecule type" value="Genomic_DNA"/>
</dbReference>
<accession>A0A239KH63</accession>
<organism evidence="2 3">
    <name type="scientific">Ekhidna lutea</name>
    <dbReference type="NCBI Taxonomy" id="447679"/>
    <lineage>
        <taxon>Bacteria</taxon>
        <taxon>Pseudomonadati</taxon>
        <taxon>Bacteroidota</taxon>
        <taxon>Cytophagia</taxon>
        <taxon>Cytophagales</taxon>
        <taxon>Reichenbachiellaceae</taxon>
        <taxon>Ekhidna</taxon>
    </lineage>
</organism>
<proteinExistence type="predicted"/>
<evidence type="ECO:0000256" key="1">
    <source>
        <dbReference type="SAM" id="Phobius"/>
    </source>
</evidence>
<reference evidence="2 3" key="1">
    <citation type="submission" date="2017-06" db="EMBL/GenBank/DDBJ databases">
        <authorList>
            <person name="Kim H.J."/>
            <person name="Triplett B.A."/>
        </authorList>
    </citation>
    <scope>NUCLEOTIDE SEQUENCE [LARGE SCALE GENOMIC DNA]</scope>
    <source>
        <strain evidence="2 3">DSM 19307</strain>
    </source>
</reference>
<feature type="transmembrane region" description="Helical" evidence="1">
    <location>
        <begin position="6"/>
        <end position="29"/>
    </location>
</feature>
<sequence length="60" mass="6819">MGKLALGLTLIVIVITVFFIALMTILGIVEEKDLKQLKKVIAQPNQRRTRNVDKNKLPFQ</sequence>
<keyword evidence="1" id="KW-1133">Transmembrane helix</keyword>
<dbReference type="Proteomes" id="UP000198393">
    <property type="component" value="Unassembled WGS sequence"/>
</dbReference>